<dbReference type="InterPro" id="IPR011009">
    <property type="entry name" value="Kinase-like_dom_sf"/>
</dbReference>
<dbReference type="GO" id="GO:0005524">
    <property type="term" value="F:ATP binding"/>
    <property type="evidence" value="ECO:0007669"/>
    <property type="project" value="UniProtKB-UniRule"/>
</dbReference>
<dbReference type="Pfam" id="PF03781">
    <property type="entry name" value="FGE-sulfatase"/>
    <property type="match status" value="1"/>
</dbReference>
<dbReference type="OrthoDB" id="9779954at2"/>
<keyword evidence="1" id="KW-0808">Transferase</keyword>
<dbReference type="PANTHER" id="PTHR43289:SF6">
    <property type="entry name" value="SERINE_THREONINE-PROTEIN KINASE NEKL-3"/>
    <property type="match status" value="1"/>
</dbReference>
<gene>
    <name evidence="7" type="ORF">FIV42_21795</name>
</gene>
<dbReference type="Proteomes" id="UP000315995">
    <property type="component" value="Chromosome"/>
</dbReference>
<evidence type="ECO:0000256" key="2">
    <source>
        <dbReference type="ARBA" id="ARBA00022741"/>
    </source>
</evidence>
<evidence type="ECO:0000313" key="8">
    <source>
        <dbReference type="Proteomes" id="UP000315995"/>
    </source>
</evidence>
<dbReference type="AlphaFoldDB" id="A0A4Y6PYH7"/>
<dbReference type="SMART" id="SM00220">
    <property type="entry name" value="S_TKc"/>
    <property type="match status" value="1"/>
</dbReference>
<proteinExistence type="predicted"/>
<dbReference type="SUPFAM" id="SSF56112">
    <property type="entry name" value="Protein kinase-like (PK-like)"/>
    <property type="match status" value="1"/>
</dbReference>
<feature type="binding site" evidence="5">
    <location>
        <position position="245"/>
    </location>
    <ligand>
        <name>ATP</name>
        <dbReference type="ChEBI" id="CHEBI:30616"/>
    </ligand>
</feature>
<dbReference type="InterPro" id="IPR008271">
    <property type="entry name" value="Ser/Thr_kinase_AS"/>
</dbReference>
<dbReference type="Gene3D" id="3.90.1580.10">
    <property type="entry name" value="paralog of FGE (formylglycine-generating enzyme)"/>
    <property type="match status" value="1"/>
</dbReference>
<dbReference type="PROSITE" id="PS00107">
    <property type="entry name" value="PROTEIN_KINASE_ATP"/>
    <property type="match status" value="1"/>
</dbReference>
<dbReference type="PROSITE" id="PS00108">
    <property type="entry name" value="PROTEIN_KINASE_ST"/>
    <property type="match status" value="1"/>
</dbReference>
<keyword evidence="2 5" id="KW-0547">Nucleotide-binding</keyword>
<dbReference type="InterPro" id="IPR017441">
    <property type="entry name" value="Protein_kinase_ATP_BS"/>
</dbReference>
<evidence type="ECO:0000256" key="5">
    <source>
        <dbReference type="PROSITE-ProRule" id="PRU10141"/>
    </source>
</evidence>
<evidence type="ECO:0000313" key="7">
    <source>
        <dbReference type="EMBL" id="QDG53280.1"/>
    </source>
</evidence>
<dbReference type="InterPro" id="IPR005532">
    <property type="entry name" value="SUMF_dom"/>
</dbReference>
<feature type="domain" description="Protein kinase" evidence="6">
    <location>
        <begin position="216"/>
        <end position="500"/>
    </location>
</feature>
<accession>A0A5B8Y918</accession>
<dbReference type="InterPro" id="IPR016187">
    <property type="entry name" value="CTDL_fold"/>
</dbReference>
<keyword evidence="4 5" id="KW-0067">ATP-binding</keyword>
<dbReference type="GO" id="GO:0004674">
    <property type="term" value="F:protein serine/threonine kinase activity"/>
    <property type="evidence" value="ECO:0007669"/>
    <property type="project" value="TreeGrafter"/>
</dbReference>
<keyword evidence="3 7" id="KW-0418">Kinase</keyword>
<evidence type="ECO:0000256" key="1">
    <source>
        <dbReference type="ARBA" id="ARBA00022679"/>
    </source>
</evidence>
<dbReference type="Gene3D" id="3.30.200.20">
    <property type="entry name" value="Phosphorylase Kinase, domain 1"/>
    <property type="match status" value="1"/>
</dbReference>
<keyword evidence="8" id="KW-1185">Reference proteome</keyword>
<dbReference type="SUPFAM" id="SSF56436">
    <property type="entry name" value="C-type lectin-like"/>
    <property type="match status" value="1"/>
</dbReference>
<organism evidence="7 8">
    <name type="scientific">Persicimonas caeni</name>
    <dbReference type="NCBI Taxonomy" id="2292766"/>
    <lineage>
        <taxon>Bacteria</taxon>
        <taxon>Deltaproteobacteria</taxon>
        <taxon>Bradymonadales</taxon>
        <taxon>Bradymonadaceae</taxon>
        <taxon>Persicimonas</taxon>
    </lineage>
</organism>
<name>A0A4Y6PYH7_PERCE</name>
<dbReference type="InterPro" id="IPR042095">
    <property type="entry name" value="SUMF_sf"/>
</dbReference>
<reference evidence="7 8" key="1">
    <citation type="submission" date="2019-06" db="EMBL/GenBank/DDBJ databases">
        <title>Persicimonas caeni gen. nov., sp. nov., a predatory bacterium isolated from solar saltern.</title>
        <authorList>
            <person name="Wang S."/>
        </authorList>
    </citation>
    <scope>NUCLEOTIDE SEQUENCE [LARGE SCALE GENOMIC DNA]</scope>
    <source>
        <strain evidence="7 8">YN101</strain>
    </source>
</reference>
<evidence type="ECO:0000259" key="6">
    <source>
        <dbReference type="PROSITE" id="PS50011"/>
    </source>
</evidence>
<dbReference type="PANTHER" id="PTHR43289">
    <property type="entry name" value="MITOGEN-ACTIVATED PROTEIN KINASE KINASE KINASE 20-RELATED"/>
    <property type="match status" value="1"/>
</dbReference>
<dbReference type="CDD" id="cd14014">
    <property type="entry name" value="STKc_PknB_like"/>
    <property type="match status" value="1"/>
</dbReference>
<evidence type="ECO:0000256" key="3">
    <source>
        <dbReference type="ARBA" id="ARBA00022777"/>
    </source>
</evidence>
<protein>
    <submittedName>
        <fullName evidence="7">Protein kinase</fullName>
    </submittedName>
</protein>
<dbReference type="EMBL" id="CP041186">
    <property type="protein sequence ID" value="QDG53280.1"/>
    <property type="molecule type" value="Genomic_DNA"/>
</dbReference>
<accession>A0A4Y6PYH7</accession>
<evidence type="ECO:0000256" key="4">
    <source>
        <dbReference type="ARBA" id="ARBA00022840"/>
    </source>
</evidence>
<dbReference type="Pfam" id="PF00069">
    <property type="entry name" value="Pkinase"/>
    <property type="match status" value="1"/>
</dbReference>
<sequence>MLEQSESLRSQPLDESLHQKVGEAAHELGFISRHTLSEAMLAIGKIEATTGEVGLRVWARQGWLDEAQLAEVVSHLGLPVADGSQGASGIMKFDELEEFVRAETAFLQADSQARAAHAFVHGDTEVARAPQQRAAQQPVEDPPTIPFNPDDMTFAEESEADSDFDSQMKTLVHSRMAGRGSAADATSDDEFDLALADTGQHQVETPVDLLDPGDRFVLGDELGRGGGGRVLRVFDRVLGRTVAMKTLPPELQADQTVLARFIAEAQATGQLEHPNIVPIYDFGVLPSGEFYYTMREVGRHSLREVLQGQKLQQERDDEEYSLVKLLSILGQVGQAVHYAHTRGVIHRDLKPDNIMLGEYGEVLVMDWGLARVLDREVRTDLSRRGGEKLDDGETLGTPAYMPPEQARGEHDEVDEQSDVYSLGAILYEILTLEPPFVGGDPHEIMTKVVDGQIVPPSKRAPAGRVVPDELERLCIEAMALDKTERLASAKELSERLEEWLEGIQPREARRCIKRGDAAAERYQDLLAEGEDYEQRVRELSTQIDPFESITRKRALWRLEDHRDELRTEAVRAFGEAVNGYTQALAHEPDNERARRGLADLYYSRLEKAEANRDELDTIYFRTLVRQYDAGRYASALEAKASLIVGAEPDGAQATLFRYAEIDRRLMASDEIELGETPVEVDELAVGSYLLLLEHPERAACQVPLHLERGRHEHVHVRLPRDEEIEEGFVYVPGGTCTVGGDPNSFDPRAAQSVHVDSFFCSRFPVTFRDYLEWFNELYRKVGDAALKHAPQTRDADGMFVRFDENRELWVPDEILIEGAARKLYPIGKGHEYDLPVVGIRAADAEAYCAWRAKRDGRPFRLPTRAELEKAGRGVDARFFPWGDRFDATFCKMRFSRPEVSQLEPVGTFVDDTSPYGVRDLAGGARDWCQPENDGDEERPVFGGAWLADEQGSRMASRLTILAEGRTAGIGFRMVYSADG</sequence>
<dbReference type="PROSITE" id="PS50011">
    <property type="entry name" value="PROTEIN_KINASE_DOM"/>
    <property type="match status" value="1"/>
</dbReference>
<dbReference type="Gene3D" id="1.10.510.10">
    <property type="entry name" value="Transferase(Phosphotransferase) domain 1"/>
    <property type="match status" value="1"/>
</dbReference>
<dbReference type="InterPro" id="IPR000719">
    <property type="entry name" value="Prot_kinase_dom"/>
</dbReference>